<evidence type="ECO:0000259" key="7">
    <source>
        <dbReference type="PROSITE" id="PS51918"/>
    </source>
</evidence>
<dbReference type="Proteomes" id="UP001056890">
    <property type="component" value="Chromosome"/>
</dbReference>
<dbReference type="SFLD" id="SFLDG01386">
    <property type="entry name" value="main_SPASM_domain-containing"/>
    <property type="match status" value="1"/>
</dbReference>
<dbReference type="SFLD" id="SFLDG01384">
    <property type="entry name" value="thioether_bond_formation_requi"/>
    <property type="match status" value="1"/>
</dbReference>
<keyword evidence="4" id="KW-0408">Iron</keyword>
<dbReference type="InterPro" id="IPR013785">
    <property type="entry name" value="Aldolase_TIM"/>
</dbReference>
<dbReference type="SUPFAM" id="SSF102114">
    <property type="entry name" value="Radical SAM enzymes"/>
    <property type="match status" value="1"/>
</dbReference>
<organism evidence="8 9">
    <name type="scientific">Aeromonas encheleia</name>
    <dbReference type="NCBI Taxonomy" id="73010"/>
    <lineage>
        <taxon>Bacteria</taxon>
        <taxon>Pseudomonadati</taxon>
        <taxon>Pseudomonadota</taxon>
        <taxon>Gammaproteobacteria</taxon>
        <taxon>Aeromonadales</taxon>
        <taxon>Aeromonadaceae</taxon>
        <taxon>Aeromonas</taxon>
    </lineage>
</organism>
<gene>
    <name evidence="8" type="primary">hxsB</name>
    <name evidence="8" type="ORF">NHF51_08150</name>
</gene>
<comment type="similarity">
    <text evidence="6">Belongs to the radical SAM superfamily. Anaerobic sulfatase-maturating enzyme family.</text>
</comment>
<dbReference type="Gene3D" id="3.20.20.70">
    <property type="entry name" value="Aldolase class I"/>
    <property type="match status" value="1"/>
</dbReference>
<protein>
    <submittedName>
        <fullName evidence="8">His-Xaa-Ser system radical SAM maturase HxsB</fullName>
    </submittedName>
</protein>
<evidence type="ECO:0000313" key="8">
    <source>
        <dbReference type="EMBL" id="USV59097.1"/>
    </source>
</evidence>
<evidence type="ECO:0000256" key="4">
    <source>
        <dbReference type="ARBA" id="ARBA00023004"/>
    </source>
</evidence>
<evidence type="ECO:0000256" key="2">
    <source>
        <dbReference type="ARBA" id="ARBA00022691"/>
    </source>
</evidence>
<evidence type="ECO:0000256" key="1">
    <source>
        <dbReference type="ARBA" id="ARBA00001966"/>
    </source>
</evidence>
<proteinExistence type="inferred from homology"/>
<dbReference type="InterPro" id="IPR058240">
    <property type="entry name" value="rSAM_sf"/>
</dbReference>
<dbReference type="SFLD" id="SFLDS00029">
    <property type="entry name" value="Radical_SAM"/>
    <property type="match status" value="1"/>
</dbReference>
<dbReference type="GO" id="GO:0016491">
    <property type="term" value="F:oxidoreductase activity"/>
    <property type="evidence" value="ECO:0007669"/>
    <property type="project" value="InterPro"/>
</dbReference>
<keyword evidence="3" id="KW-0479">Metal-binding</keyword>
<dbReference type="NCBIfam" id="TIGR03978">
    <property type="entry name" value="rSAM_paired_1"/>
    <property type="match status" value="1"/>
</dbReference>
<dbReference type="InterPro" id="IPR024023">
    <property type="entry name" value="rSAM_paired_HxsB"/>
</dbReference>
<dbReference type="PANTHER" id="PTHR43273:SF3">
    <property type="entry name" value="ANAEROBIC SULFATASE-MATURATING ENZYME HOMOLOG ASLB-RELATED"/>
    <property type="match status" value="1"/>
</dbReference>
<dbReference type="GO" id="GO:0046872">
    <property type="term" value="F:metal ion binding"/>
    <property type="evidence" value="ECO:0007669"/>
    <property type="project" value="UniProtKB-KW"/>
</dbReference>
<dbReference type="RefSeq" id="WP_252996140.1">
    <property type="nucleotide sequence ID" value="NZ_CP099717.1"/>
</dbReference>
<dbReference type="CDD" id="cd01335">
    <property type="entry name" value="Radical_SAM"/>
    <property type="match status" value="1"/>
</dbReference>
<evidence type="ECO:0000256" key="6">
    <source>
        <dbReference type="ARBA" id="ARBA00023601"/>
    </source>
</evidence>
<keyword evidence="9" id="KW-1185">Reference proteome</keyword>
<dbReference type="InterPro" id="IPR007197">
    <property type="entry name" value="rSAM"/>
</dbReference>
<evidence type="ECO:0000313" key="9">
    <source>
        <dbReference type="Proteomes" id="UP001056890"/>
    </source>
</evidence>
<keyword evidence="5" id="KW-0411">Iron-sulfur</keyword>
<evidence type="ECO:0000256" key="5">
    <source>
        <dbReference type="ARBA" id="ARBA00023014"/>
    </source>
</evidence>
<comment type="cofactor">
    <cofactor evidence="1">
        <name>[4Fe-4S] cluster</name>
        <dbReference type="ChEBI" id="CHEBI:49883"/>
    </cofactor>
</comment>
<feature type="domain" description="Radical SAM core" evidence="7">
    <location>
        <begin position="96"/>
        <end position="324"/>
    </location>
</feature>
<dbReference type="Pfam" id="PF04055">
    <property type="entry name" value="Radical_SAM"/>
    <property type="match status" value="1"/>
</dbReference>
<sequence length="481" mass="54371">MSDKFKNKADFADKNYSLLPFNFERLNPKDVLIVNLVGEYSFVKHYELQDLVAGKLPTDTEFYQELKRKSFLAGSEDSYALRCLSAKYRQRKSFLSGGPGLHIFVVTLRCGNSCEYCQASRKSVASSQYDMSQETAKHAIDRVFESPNQHITIEFQGGEPLLVFDLIKFIVDYTHEKNLVHGKSLVFVIATSLQCITDEMLDFIKLNSIQISTSLDGPEWLHNKNRPSTCGNSYQSTLAGIRKVRDAIGDDSIAAMTTITKDSLPYHQDIVDEYVKHGFHSIFLRPLNMYGFAVKKESKVSYTSTEYFEFYRKSLQYVIDINKAGYYLDEVTASLALNNILTGRAVGYVDLRSPCGDGTGVLVYHYNGYVYPSDEARMLYDMGDNKFCLGSVDTSYVELISSDVMAEILLNGVAESLPACAYCAYLPYCGANPIQNYSRTGDMCGHRANNDFCNKQKPLYRHLFTLLEDNKDVFTSWITKG</sequence>
<dbReference type="PROSITE" id="PS51918">
    <property type="entry name" value="RADICAL_SAM"/>
    <property type="match status" value="1"/>
</dbReference>
<dbReference type="AlphaFoldDB" id="A0AAE9MJX7"/>
<reference evidence="8" key="1">
    <citation type="submission" date="2022-06" db="EMBL/GenBank/DDBJ databases">
        <title>Complete Genome of Aeromonas sp. Strain SOD01 Isolated from an Urban Freshwater Stream.</title>
        <authorList>
            <person name="Williams L.E."/>
            <person name="Brysgel T."/>
            <person name="Capestro E.M."/>
            <person name="Foltz G.V."/>
            <person name="Gardner A.E."/>
            <person name="Ingrassia J."/>
            <person name="Peterson E."/>
            <person name="Arruda J."/>
            <person name="Flaherty I."/>
            <person name="Hunt M."/>
            <person name="Pappas G."/>
            <person name="Ramsaran S."/>
            <person name="Rocha M."/>
        </authorList>
    </citation>
    <scope>NUCLEOTIDE SEQUENCE</scope>
    <source>
        <strain evidence="8">SOD01</strain>
    </source>
</reference>
<keyword evidence="2" id="KW-0949">S-adenosyl-L-methionine</keyword>
<dbReference type="InterPro" id="IPR023867">
    <property type="entry name" value="Sulphatase_maturase_rSAM"/>
</dbReference>
<accession>A0AAE9MJX7</accession>
<dbReference type="PANTHER" id="PTHR43273">
    <property type="entry name" value="ANAEROBIC SULFATASE-MATURATING ENZYME HOMOLOG ASLB-RELATED"/>
    <property type="match status" value="1"/>
</dbReference>
<dbReference type="EMBL" id="CP099717">
    <property type="protein sequence ID" value="USV59097.1"/>
    <property type="molecule type" value="Genomic_DNA"/>
</dbReference>
<dbReference type="GO" id="GO:0051536">
    <property type="term" value="F:iron-sulfur cluster binding"/>
    <property type="evidence" value="ECO:0007669"/>
    <property type="project" value="UniProtKB-KW"/>
</dbReference>
<evidence type="ECO:0000256" key="3">
    <source>
        <dbReference type="ARBA" id="ARBA00022723"/>
    </source>
</evidence>
<dbReference type="SFLD" id="SFLDG01067">
    <property type="entry name" value="SPASM/twitch_domain_containing"/>
    <property type="match status" value="1"/>
</dbReference>
<name>A0AAE9MJX7_9GAMM</name>